<reference evidence="1 2" key="2">
    <citation type="journal article" date="2022" name="Mol. Ecol. Resour.">
        <title>The genomes of chicory, endive, great burdock and yacon provide insights into Asteraceae paleo-polyploidization history and plant inulin production.</title>
        <authorList>
            <person name="Fan W."/>
            <person name="Wang S."/>
            <person name="Wang H."/>
            <person name="Wang A."/>
            <person name="Jiang F."/>
            <person name="Liu H."/>
            <person name="Zhao H."/>
            <person name="Xu D."/>
            <person name="Zhang Y."/>
        </authorList>
    </citation>
    <scope>NUCLEOTIDE SEQUENCE [LARGE SCALE GENOMIC DNA]</scope>
    <source>
        <strain evidence="2">cv. Yunnan</strain>
        <tissue evidence="1">Leaves</tissue>
    </source>
</reference>
<name>A0ACB9A2Y0_9ASTR</name>
<dbReference type="Proteomes" id="UP001056120">
    <property type="component" value="Linkage Group LG25"/>
</dbReference>
<evidence type="ECO:0000313" key="2">
    <source>
        <dbReference type="Proteomes" id="UP001056120"/>
    </source>
</evidence>
<dbReference type="EMBL" id="CM042042">
    <property type="protein sequence ID" value="KAI3704346.1"/>
    <property type="molecule type" value="Genomic_DNA"/>
</dbReference>
<protein>
    <submittedName>
        <fullName evidence="1">Uncharacterized protein</fullName>
    </submittedName>
</protein>
<sequence>METTGRAAEEREGGRRRKQRRGKEIGGVSGGKGKGHGTVKNALIPCNGAPTGKRRSSSAVKFEPSFKIYHQVLLCPQKWEYAT</sequence>
<organism evidence="1 2">
    <name type="scientific">Smallanthus sonchifolius</name>
    <dbReference type="NCBI Taxonomy" id="185202"/>
    <lineage>
        <taxon>Eukaryota</taxon>
        <taxon>Viridiplantae</taxon>
        <taxon>Streptophyta</taxon>
        <taxon>Embryophyta</taxon>
        <taxon>Tracheophyta</taxon>
        <taxon>Spermatophyta</taxon>
        <taxon>Magnoliopsida</taxon>
        <taxon>eudicotyledons</taxon>
        <taxon>Gunneridae</taxon>
        <taxon>Pentapetalae</taxon>
        <taxon>asterids</taxon>
        <taxon>campanulids</taxon>
        <taxon>Asterales</taxon>
        <taxon>Asteraceae</taxon>
        <taxon>Asteroideae</taxon>
        <taxon>Heliantheae alliance</taxon>
        <taxon>Millerieae</taxon>
        <taxon>Smallanthus</taxon>
    </lineage>
</organism>
<accession>A0ACB9A2Y0</accession>
<evidence type="ECO:0000313" key="1">
    <source>
        <dbReference type="EMBL" id="KAI3704346.1"/>
    </source>
</evidence>
<reference evidence="2" key="1">
    <citation type="journal article" date="2022" name="Mol. Ecol. Resour.">
        <title>The genomes of chicory, endive, great burdock and yacon provide insights into Asteraceae palaeo-polyploidization history and plant inulin production.</title>
        <authorList>
            <person name="Fan W."/>
            <person name="Wang S."/>
            <person name="Wang H."/>
            <person name="Wang A."/>
            <person name="Jiang F."/>
            <person name="Liu H."/>
            <person name="Zhao H."/>
            <person name="Xu D."/>
            <person name="Zhang Y."/>
        </authorList>
    </citation>
    <scope>NUCLEOTIDE SEQUENCE [LARGE SCALE GENOMIC DNA]</scope>
    <source>
        <strain evidence="2">cv. Yunnan</strain>
    </source>
</reference>
<proteinExistence type="predicted"/>
<keyword evidence="2" id="KW-1185">Reference proteome</keyword>
<comment type="caution">
    <text evidence="1">The sequence shown here is derived from an EMBL/GenBank/DDBJ whole genome shotgun (WGS) entry which is preliminary data.</text>
</comment>
<gene>
    <name evidence="1" type="ORF">L1987_74564</name>
</gene>